<evidence type="ECO:0000313" key="1">
    <source>
        <dbReference type="EMBL" id="WOK06494.1"/>
    </source>
</evidence>
<reference evidence="1 2" key="1">
    <citation type="journal article" date="2023" name="Microbiol. Resour. Announc.">
        <title>Complete Genome Sequence of Imperialibacter roseus strain P4T.</title>
        <authorList>
            <person name="Tizabi D.R."/>
            <person name="Bachvaroff T."/>
            <person name="Hill R.T."/>
        </authorList>
    </citation>
    <scope>NUCLEOTIDE SEQUENCE [LARGE SCALE GENOMIC DNA]</scope>
    <source>
        <strain evidence="1 2">P4T</strain>
    </source>
</reference>
<evidence type="ECO:0000313" key="2">
    <source>
        <dbReference type="Proteomes" id="UP001302349"/>
    </source>
</evidence>
<dbReference type="EMBL" id="CP136051">
    <property type="protein sequence ID" value="WOK06494.1"/>
    <property type="molecule type" value="Genomic_DNA"/>
</dbReference>
<dbReference type="Pfam" id="PF07920">
    <property type="entry name" value="DUF1684"/>
    <property type="match status" value="1"/>
</dbReference>
<accession>A0ABZ0IQP0</accession>
<sequence>MKVSTIIIRLSFLSLITSFLLTSCDHKMSEEEVAAYKVAHQKWQQERIEKLKAPNGYVNLAGLYILNKGLSTFGSDSSNKIVFPEKAPAFLGKLRVTNTKSVLYEAPSEPVVMMKEEGKDSIWEAPALQLVYDDSMHMSLQMSHEALTWFVIKRGDELAVRLRDFENPKLDSLQSIDSYPVDVNWVITAEFEPYDPPKVLKIQNILGITYDQPSPGRLVFEKDGEEYALDVTEEGDEFFVTYADETTGEETYGGGRYMYTTKPNSSGEVVMDFNKGYNPPCVYTPFATCPLPPPQNKLKVAILAGEKFASHY</sequence>
<dbReference type="InterPro" id="IPR012467">
    <property type="entry name" value="DUF1684"/>
</dbReference>
<organism evidence="1 2">
    <name type="scientific">Imperialibacter roseus</name>
    <dbReference type="NCBI Taxonomy" id="1324217"/>
    <lineage>
        <taxon>Bacteria</taxon>
        <taxon>Pseudomonadati</taxon>
        <taxon>Bacteroidota</taxon>
        <taxon>Cytophagia</taxon>
        <taxon>Cytophagales</taxon>
        <taxon>Flammeovirgaceae</taxon>
        <taxon>Imperialibacter</taxon>
    </lineage>
</organism>
<dbReference type="PANTHER" id="PTHR41913:SF1">
    <property type="entry name" value="DUF1684 DOMAIN-CONTAINING PROTEIN"/>
    <property type="match status" value="1"/>
</dbReference>
<protein>
    <submittedName>
        <fullName evidence="1">DUF1684 domain-containing protein</fullName>
    </submittedName>
</protein>
<name>A0ABZ0IQP0_9BACT</name>
<dbReference type="PANTHER" id="PTHR41913">
    <property type="entry name" value="DUF1684 DOMAIN-CONTAINING PROTEIN"/>
    <property type="match status" value="1"/>
</dbReference>
<dbReference type="Proteomes" id="UP001302349">
    <property type="component" value="Chromosome"/>
</dbReference>
<dbReference type="PROSITE" id="PS51257">
    <property type="entry name" value="PROKAR_LIPOPROTEIN"/>
    <property type="match status" value="1"/>
</dbReference>
<gene>
    <name evidence="1" type="ORF">RT717_25805</name>
</gene>
<proteinExistence type="predicted"/>
<keyword evidence="2" id="KW-1185">Reference proteome</keyword>
<dbReference type="RefSeq" id="WP_317489214.1">
    <property type="nucleotide sequence ID" value="NZ_CP136051.1"/>
</dbReference>